<keyword evidence="1 4" id="KW-0597">Phosphoprotein</keyword>
<dbReference type="Pfam" id="PF00072">
    <property type="entry name" value="Response_reg"/>
    <property type="match status" value="1"/>
</dbReference>
<dbReference type="CDD" id="cd00383">
    <property type="entry name" value="trans_reg_C"/>
    <property type="match status" value="1"/>
</dbReference>
<dbReference type="PANTHER" id="PTHR48111:SF40">
    <property type="entry name" value="PHOSPHATE REGULON TRANSCRIPTIONAL REGULATORY PROTEIN PHOB"/>
    <property type="match status" value="1"/>
</dbReference>
<dbReference type="SUPFAM" id="SSF52172">
    <property type="entry name" value="CheY-like"/>
    <property type="match status" value="1"/>
</dbReference>
<accession>A0ABZ0WLA9</accession>
<evidence type="ECO:0000259" key="7">
    <source>
        <dbReference type="PROSITE" id="PS51755"/>
    </source>
</evidence>
<evidence type="ECO:0000313" key="9">
    <source>
        <dbReference type="Proteomes" id="UP001325479"/>
    </source>
</evidence>
<evidence type="ECO:0000256" key="3">
    <source>
        <dbReference type="ARBA" id="ARBA00023125"/>
    </source>
</evidence>
<dbReference type="Gene3D" id="3.40.50.2300">
    <property type="match status" value="1"/>
</dbReference>
<feature type="domain" description="Response regulatory" evidence="6">
    <location>
        <begin position="2"/>
        <end position="117"/>
    </location>
</feature>
<evidence type="ECO:0000313" key="8">
    <source>
        <dbReference type="EMBL" id="WQD78157.1"/>
    </source>
</evidence>
<evidence type="ECO:0000259" key="6">
    <source>
        <dbReference type="PROSITE" id="PS50110"/>
    </source>
</evidence>
<dbReference type="PANTHER" id="PTHR48111">
    <property type="entry name" value="REGULATOR OF RPOS"/>
    <property type="match status" value="1"/>
</dbReference>
<dbReference type="InterPro" id="IPR039420">
    <property type="entry name" value="WalR-like"/>
</dbReference>
<reference evidence="8 9" key="1">
    <citation type="submission" date="2023-12" db="EMBL/GenBank/DDBJ databases">
        <title>Genome sequencing and assembly of bacterial species from a model synthetic community.</title>
        <authorList>
            <person name="Hogle S.L."/>
        </authorList>
    </citation>
    <scope>NUCLEOTIDE SEQUENCE [LARGE SCALE GENOMIC DNA]</scope>
    <source>
        <strain evidence="8 9">HAMBI 2494</strain>
    </source>
</reference>
<dbReference type="PROSITE" id="PS50110">
    <property type="entry name" value="RESPONSE_REGULATORY"/>
    <property type="match status" value="1"/>
</dbReference>
<evidence type="ECO:0000256" key="1">
    <source>
        <dbReference type="ARBA" id="ARBA00022553"/>
    </source>
</evidence>
<dbReference type="SMART" id="SM00448">
    <property type="entry name" value="REC"/>
    <property type="match status" value="1"/>
</dbReference>
<sequence>MKILVLEDDDAHAELIGAALTSAGHQVEIVNNGRLAVRRLESATADLLVLDWSVPDLSGLDVLVWARSRIGADIPILMLTSRGREDDVAKALEAGADDYMVKPVRSRELAARVGALLRRTYSNVRRDAIRIEFGDYVIDIRDRTVTVSGQLQTLTPREFDLASLLFRHPGRIFPRDELCKAVWGKDVRSDSRTLDTHIYRLRQKLDLSPRHGVRLRSVYQHGYCLEEAIADEAREAVPEAEHPDIFP</sequence>
<dbReference type="RefSeq" id="WP_114815361.1">
    <property type="nucleotide sequence ID" value="NZ_CP139965.1"/>
</dbReference>
<dbReference type="Gene3D" id="1.10.10.10">
    <property type="entry name" value="Winged helix-like DNA-binding domain superfamily/Winged helix DNA-binding domain"/>
    <property type="match status" value="1"/>
</dbReference>
<name>A0ABZ0WLA9_9BURK</name>
<feature type="domain" description="OmpR/PhoB-type" evidence="7">
    <location>
        <begin position="128"/>
        <end position="227"/>
    </location>
</feature>
<gene>
    <name evidence="8" type="ORF">U0042_00065</name>
</gene>
<dbReference type="InterPro" id="IPR001789">
    <property type="entry name" value="Sig_transdc_resp-reg_receiver"/>
</dbReference>
<dbReference type="InterPro" id="IPR036388">
    <property type="entry name" value="WH-like_DNA-bd_sf"/>
</dbReference>
<keyword evidence="2" id="KW-0902">Two-component regulatory system</keyword>
<proteinExistence type="predicted"/>
<keyword evidence="3 5" id="KW-0238">DNA-binding</keyword>
<dbReference type="Proteomes" id="UP001325479">
    <property type="component" value="Chromosome"/>
</dbReference>
<evidence type="ECO:0000256" key="5">
    <source>
        <dbReference type="PROSITE-ProRule" id="PRU01091"/>
    </source>
</evidence>
<keyword evidence="9" id="KW-1185">Reference proteome</keyword>
<dbReference type="Pfam" id="PF00486">
    <property type="entry name" value="Trans_reg_C"/>
    <property type="match status" value="1"/>
</dbReference>
<evidence type="ECO:0000256" key="2">
    <source>
        <dbReference type="ARBA" id="ARBA00023012"/>
    </source>
</evidence>
<dbReference type="InterPro" id="IPR001867">
    <property type="entry name" value="OmpR/PhoB-type_DNA-bd"/>
</dbReference>
<evidence type="ECO:0000256" key="4">
    <source>
        <dbReference type="PROSITE-ProRule" id="PRU00169"/>
    </source>
</evidence>
<dbReference type="SMART" id="SM00862">
    <property type="entry name" value="Trans_reg_C"/>
    <property type="match status" value="1"/>
</dbReference>
<feature type="DNA-binding region" description="OmpR/PhoB-type" evidence="5">
    <location>
        <begin position="128"/>
        <end position="227"/>
    </location>
</feature>
<dbReference type="InterPro" id="IPR011006">
    <property type="entry name" value="CheY-like_superfamily"/>
</dbReference>
<feature type="modified residue" description="4-aspartylphosphate" evidence="4">
    <location>
        <position position="51"/>
    </location>
</feature>
<protein>
    <submittedName>
        <fullName evidence="8">Response regulator transcription factor</fullName>
    </submittedName>
</protein>
<dbReference type="EMBL" id="CP139965">
    <property type="protein sequence ID" value="WQD78157.1"/>
    <property type="molecule type" value="Genomic_DNA"/>
</dbReference>
<dbReference type="PROSITE" id="PS51755">
    <property type="entry name" value="OMPR_PHOB"/>
    <property type="match status" value="1"/>
</dbReference>
<organism evidence="8 9">
    <name type="scientific">Paraburkholderia kururiensis</name>
    <dbReference type="NCBI Taxonomy" id="984307"/>
    <lineage>
        <taxon>Bacteria</taxon>
        <taxon>Pseudomonadati</taxon>
        <taxon>Pseudomonadota</taxon>
        <taxon>Betaproteobacteria</taxon>
        <taxon>Burkholderiales</taxon>
        <taxon>Burkholderiaceae</taxon>
        <taxon>Paraburkholderia</taxon>
    </lineage>
</organism>